<evidence type="ECO:0000313" key="1">
    <source>
        <dbReference type="EMBL" id="MBC8581302.1"/>
    </source>
</evidence>
<dbReference type="EMBL" id="JACRSY010000044">
    <property type="protein sequence ID" value="MBC8581302.1"/>
    <property type="molecule type" value="Genomic_DNA"/>
</dbReference>
<dbReference type="PANTHER" id="PTHR40590">
    <property type="entry name" value="CYTOPLASMIC PROTEIN-RELATED"/>
    <property type="match status" value="1"/>
</dbReference>
<evidence type="ECO:0000313" key="2">
    <source>
        <dbReference type="Proteomes" id="UP000655830"/>
    </source>
</evidence>
<dbReference type="PANTHER" id="PTHR40590:SF1">
    <property type="entry name" value="CYTOPLASMIC PROTEIN"/>
    <property type="match status" value="1"/>
</dbReference>
<dbReference type="Proteomes" id="UP000655830">
    <property type="component" value="Unassembled WGS sequence"/>
</dbReference>
<dbReference type="RefSeq" id="WP_249334147.1">
    <property type="nucleotide sequence ID" value="NZ_JACRSY010000044.1"/>
</dbReference>
<dbReference type="Pfam" id="PF01963">
    <property type="entry name" value="TraB_PrgY_gumN"/>
    <property type="match status" value="1"/>
</dbReference>
<protein>
    <submittedName>
        <fullName evidence="1">TraB/GumN family protein</fullName>
    </submittedName>
</protein>
<proteinExistence type="predicted"/>
<dbReference type="InterPro" id="IPR047111">
    <property type="entry name" value="YbaP-like"/>
</dbReference>
<sequence>MFKKVCSVGFLLWTMLGSSMIYGQEPGQIVIPRWAKSDLLTAEVSGLVPTDYVKYLNQPINEEQLTQIIEGLKGQCRQAGLNEQEVKSIIQIGTREQVLSSYYNVLQGFDGRVDFKKDMISYMQYAGVIKGDEKGNLNLEKPCTVQDAILFANRIVTDIYKQTEAGAKGFVWEVSDENNTVYLLGTIHLGRQELYPFSAGLNNILEKADKVAFEVDFNNQREQVYFYQKQMYLDDTTLKEHLDEETYIRTVEVFKQYGMLEEEINRYKPWALSNTLATLNVNTGDKEDHATTSLPVIDLYVYTKALLENKEILEIEGYNFQADLFDGLDEAYQIESLKTNLDAFKSEDEINVESVTLVNEWVKQFIEGNIEAFATSYGKDQALENDDPLMKLLFENRDERMTDKIVEYLGDKENATYLVTVGAGHMVGKEGIINRLKNLRYTINVVGGN</sequence>
<keyword evidence="2" id="KW-1185">Reference proteome</keyword>
<reference evidence="1" key="1">
    <citation type="submission" date="2020-08" db="EMBL/GenBank/DDBJ databases">
        <title>Genome public.</title>
        <authorList>
            <person name="Liu C."/>
            <person name="Sun Q."/>
        </authorList>
    </citation>
    <scope>NUCLEOTIDE SEQUENCE</scope>
    <source>
        <strain evidence="1">NSJ-12</strain>
    </source>
</reference>
<accession>A0A926IF28</accession>
<dbReference type="InterPro" id="IPR002816">
    <property type="entry name" value="TraB/PrgY/GumN_fam"/>
</dbReference>
<name>A0A926IF28_9FIRM</name>
<organism evidence="1 2">
    <name type="scientific">Zhenhengia yiwuensis</name>
    <dbReference type="NCBI Taxonomy" id="2763666"/>
    <lineage>
        <taxon>Bacteria</taxon>
        <taxon>Bacillati</taxon>
        <taxon>Bacillota</taxon>
        <taxon>Clostridia</taxon>
        <taxon>Lachnospirales</taxon>
        <taxon>Lachnospiraceae</taxon>
        <taxon>Zhenhengia</taxon>
    </lineage>
</organism>
<comment type="caution">
    <text evidence="1">The sequence shown here is derived from an EMBL/GenBank/DDBJ whole genome shotgun (WGS) entry which is preliminary data.</text>
</comment>
<dbReference type="CDD" id="cd14789">
    <property type="entry name" value="Tiki"/>
    <property type="match status" value="1"/>
</dbReference>
<dbReference type="AlphaFoldDB" id="A0A926IF28"/>
<gene>
    <name evidence="1" type="ORF">H8718_17485</name>
</gene>